<protein>
    <submittedName>
        <fullName evidence="1">Uncharacterized protein</fullName>
    </submittedName>
</protein>
<dbReference type="EMBL" id="MGHL01000006">
    <property type="protein sequence ID" value="OGM70253.1"/>
    <property type="molecule type" value="Genomic_DNA"/>
</dbReference>
<comment type="caution">
    <text evidence="1">The sequence shown here is derived from an EMBL/GenBank/DDBJ whole genome shotgun (WGS) entry which is preliminary data.</text>
</comment>
<dbReference type="Pfam" id="PF18924">
    <property type="entry name" value="DUF5674"/>
    <property type="match status" value="1"/>
</dbReference>
<accession>A0A1F8C1Q2</accession>
<dbReference type="Proteomes" id="UP000178429">
    <property type="component" value="Unassembled WGS sequence"/>
</dbReference>
<dbReference type="STRING" id="1802525.A2975_04240"/>
<evidence type="ECO:0000313" key="1">
    <source>
        <dbReference type="EMBL" id="OGM70253.1"/>
    </source>
</evidence>
<evidence type="ECO:0000313" key="2">
    <source>
        <dbReference type="Proteomes" id="UP000178429"/>
    </source>
</evidence>
<dbReference type="InterPro" id="IPR043731">
    <property type="entry name" value="DUF5674"/>
</dbReference>
<organism evidence="1 2">
    <name type="scientific">Candidatus Woesebacteria bacterium RIFCSPLOWO2_01_FULL_44_14</name>
    <dbReference type="NCBI Taxonomy" id="1802525"/>
    <lineage>
        <taxon>Bacteria</taxon>
        <taxon>Candidatus Woeseibacteriota</taxon>
    </lineage>
</organism>
<dbReference type="AlphaFoldDB" id="A0A1F8C1Q2"/>
<name>A0A1F8C1Q2_9BACT</name>
<proteinExistence type="predicted"/>
<sequence length="113" mass="12748">MKLIAKKISLKAIEKLAKAKFGNLVKAVVDVEKEIMVVDGELHSDEEALLLSHSSKQENLWGINLYPQLKGEDFIEFDSMINVRPSFGNSSRGIDNPKVREKIVEIVEKLVKK</sequence>
<reference evidence="1 2" key="1">
    <citation type="journal article" date="2016" name="Nat. Commun.">
        <title>Thousands of microbial genomes shed light on interconnected biogeochemical processes in an aquifer system.</title>
        <authorList>
            <person name="Anantharaman K."/>
            <person name="Brown C.T."/>
            <person name="Hug L.A."/>
            <person name="Sharon I."/>
            <person name="Castelle C.J."/>
            <person name="Probst A.J."/>
            <person name="Thomas B.C."/>
            <person name="Singh A."/>
            <person name="Wilkins M.J."/>
            <person name="Karaoz U."/>
            <person name="Brodie E.L."/>
            <person name="Williams K.H."/>
            <person name="Hubbard S.S."/>
            <person name="Banfield J.F."/>
        </authorList>
    </citation>
    <scope>NUCLEOTIDE SEQUENCE [LARGE SCALE GENOMIC DNA]</scope>
</reference>
<gene>
    <name evidence="1" type="ORF">A2975_04240</name>
</gene>